<dbReference type="Proteomes" id="UP000054893">
    <property type="component" value="Unassembled WGS sequence"/>
</dbReference>
<name>A0A158G3J1_CABSO</name>
<reference evidence="1 2" key="1">
    <citation type="submission" date="2016-01" db="EMBL/GenBank/DDBJ databases">
        <authorList>
            <person name="Oliw E.H."/>
        </authorList>
    </citation>
    <scope>NUCLEOTIDE SEQUENCE [LARGE SCALE GENOMIC DNA]</scope>
    <source>
        <strain evidence="1">LMG 22029</strain>
    </source>
</reference>
<sequence>MKDLQEATEKICEIKGECMALQVMFDALLRVLPPQALPGLLAEHSKAAEIARVTLLNKENVSDMVIASFDLHVQNMSSNLQSLQ</sequence>
<evidence type="ECO:0000313" key="2">
    <source>
        <dbReference type="Proteomes" id="UP000054893"/>
    </source>
</evidence>
<evidence type="ECO:0000313" key="1">
    <source>
        <dbReference type="EMBL" id="SAL25980.1"/>
    </source>
</evidence>
<dbReference type="EMBL" id="FCOC02000004">
    <property type="protein sequence ID" value="SAL25980.1"/>
    <property type="molecule type" value="Genomic_DNA"/>
</dbReference>
<proteinExistence type="predicted"/>
<organism evidence="1 2">
    <name type="scientific">Caballeronia sordidicola</name>
    <name type="common">Burkholderia sordidicola</name>
    <dbReference type="NCBI Taxonomy" id="196367"/>
    <lineage>
        <taxon>Bacteria</taxon>
        <taxon>Pseudomonadati</taxon>
        <taxon>Pseudomonadota</taxon>
        <taxon>Betaproteobacteria</taxon>
        <taxon>Burkholderiales</taxon>
        <taxon>Burkholderiaceae</taxon>
        <taxon>Caballeronia</taxon>
    </lineage>
</organism>
<dbReference type="RefSeq" id="WP_060818618.1">
    <property type="nucleotide sequence ID" value="NZ_FCOC02000004.1"/>
</dbReference>
<accession>A0A158G3J1</accession>
<dbReference type="AlphaFoldDB" id="A0A158G3J1"/>
<gene>
    <name evidence="1" type="ORF">AWB64_02120</name>
</gene>
<protein>
    <submittedName>
        <fullName evidence="1">Uncharacterized protein</fullName>
    </submittedName>
</protein>
<dbReference type="OrthoDB" id="7191282at2"/>